<dbReference type="GO" id="GO:0008270">
    <property type="term" value="F:zinc ion binding"/>
    <property type="evidence" value="ECO:0007669"/>
    <property type="project" value="InterPro"/>
</dbReference>
<organism evidence="8 9">
    <name type="scientific">Botryotinia fuckeliana (strain B05.10)</name>
    <name type="common">Noble rot fungus</name>
    <name type="synonym">Botrytis cinerea</name>
    <dbReference type="NCBI Taxonomy" id="332648"/>
    <lineage>
        <taxon>Eukaryota</taxon>
        <taxon>Fungi</taxon>
        <taxon>Dikarya</taxon>
        <taxon>Ascomycota</taxon>
        <taxon>Pezizomycotina</taxon>
        <taxon>Leotiomycetes</taxon>
        <taxon>Helotiales</taxon>
        <taxon>Sclerotiniaceae</taxon>
        <taxon>Botrytis</taxon>
    </lineage>
</organism>
<dbReference type="GO" id="GO:0005634">
    <property type="term" value="C:nucleus"/>
    <property type="evidence" value="ECO:0007669"/>
    <property type="project" value="UniProtKB-SubCell"/>
</dbReference>
<proteinExistence type="predicted"/>
<comment type="subcellular location">
    <subcellularLocation>
        <location evidence="1">Nucleus</location>
    </subcellularLocation>
</comment>
<evidence type="ECO:0000256" key="3">
    <source>
        <dbReference type="ARBA" id="ARBA00023125"/>
    </source>
</evidence>
<dbReference type="Gene3D" id="4.10.240.10">
    <property type="entry name" value="Zn(2)-C6 fungal-type DNA-binding domain"/>
    <property type="match status" value="1"/>
</dbReference>
<evidence type="ECO:0000256" key="4">
    <source>
        <dbReference type="ARBA" id="ARBA00023163"/>
    </source>
</evidence>
<dbReference type="RefSeq" id="XP_024547131.1">
    <property type="nucleotide sequence ID" value="XM_024691361.1"/>
</dbReference>
<dbReference type="GeneID" id="36393942"/>
<dbReference type="PANTHER" id="PTHR47540:SF5">
    <property type="entry name" value="ZN(II)2CYS6 TRANSCRIPTION FACTOR"/>
    <property type="match status" value="1"/>
</dbReference>
<evidence type="ECO:0000256" key="2">
    <source>
        <dbReference type="ARBA" id="ARBA00023015"/>
    </source>
</evidence>
<feature type="region of interest" description="Disordered" evidence="6">
    <location>
        <begin position="150"/>
        <end position="185"/>
    </location>
</feature>
<dbReference type="InterPro" id="IPR001138">
    <property type="entry name" value="Zn2Cys6_DnaBD"/>
</dbReference>
<evidence type="ECO:0000256" key="6">
    <source>
        <dbReference type="SAM" id="MobiDB-lite"/>
    </source>
</evidence>
<evidence type="ECO:0000259" key="7">
    <source>
        <dbReference type="PROSITE" id="PS50048"/>
    </source>
</evidence>
<dbReference type="GO" id="GO:0000981">
    <property type="term" value="F:DNA-binding transcription factor activity, RNA polymerase II-specific"/>
    <property type="evidence" value="ECO:0007669"/>
    <property type="project" value="InterPro"/>
</dbReference>
<keyword evidence="4" id="KW-0804">Transcription</keyword>
<keyword evidence="9" id="KW-1185">Reference proteome</keyword>
<dbReference type="InterPro" id="IPR036864">
    <property type="entry name" value="Zn2-C6_fun-type_DNA-bd_sf"/>
</dbReference>
<feature type="compositionally biased region" description="Low complexity" evidence="6">
    <location>
        <begin position="1"/>
        <end position="25"/>
    </location>
</feature>
<accession>A0A384J9Q0</accession>
<dbReference type="InterPro" id="IPR051711">
    <property type="entry name" value="Stress_Response_Reg"/>
</dbReference>
<dbReference type="SUPFAM" id="SSF57701">
    <property type="entry name" value="Zn2/Cys6 DNA-binding domain"/>
    <property type="match status" value="1"/>
</dbReference>
<feature type="compositionally biased region" description="Polar residues" evidence="6">
    <location>
        <begin position="27"/>
        <end position="39"/>
    </location>
</feature>
<dbReference type="GO" id="GO:0043565">
    <property type="term" value="F:sequence-specific DNA binding"/>
    <property type="evidence" value="ECO:0007669"/>
    <property type="project" value="TreeGrafter"/>
</dbReference>
<feature type="domain" description="Zn(2)-C6 fungal-type" evidence="7">
    <location>
        <begin position="118"/>
        <end position="148"/>
    </location>
</feature>
<dbReference type="KEGG" id="bfu:BCIN_02g05110"/>
<dbReference type="OrthoDB" id="5284003at2759"/>
<dbReference type="SMR" id="A0A384J9Q0"/>
<dbReference type="AlphaFoldDB" id="A0A384J9Q0"/>
<dbReference type="GO" id="GO:0045944">
    <property type="term" value="P:positive regulation of transcription by RNA polymerase II"/>
    <property type="evidence" value="ECO:0007669"/>
    <property type="project" value="TreeGrafter"/>
</dbReference>
<gene>
    <name evidence="8" type="ORF">BCIN_02g05110</name>
</gene>
<reference evidence="8 9" key="1">
    <citation type="journal article" date="2011" name="PLoS Genet.">
        <title>Genomic analysis of the necrotrophic fungal pathogens Sclerotinia sclerotiorum and Botrytis cinerea.</title>
        <authorList>
            <person name="Amselem J."/>
            <person name="Cuomo C.A."/>
            <person name="van Kan J.A."/>
            <person name="Viaud M."/>
            <person name="Benito E.P."/>
            <person name="Couloux A."/>
            <person name="Coutinho P.M."/>
            <person name="de Vries R.P."/>
            <person name="Dyer P.S."/>
            <person name="Fillinger S."/>
            <person name="Fournier E."/>
            <person name="Gout L."/>
            <person name="Hahn M."/>
            <person name="Kohn L."/>
            <person name="Lapalu N."/>
            <person name="Plummer K.M."/>
            <person name="Pradier J.M."/>
            <person name="Quevillon E."/>
            <person name="Sharon A."/>
            <person name="Simon A."/>
            <person name="ten Have A."/>
            <person name="Tudzynski B."/>
            <person name="Tudzynski P."/>
            <person name="Wincker P."/>
            <person name="Andrew M."/>
            <person name="Anthouard V."/>
            <person name="Beever R.E."/>
            <person name="Beffa R."/>
            <person name="Benoit I."/>
            <person name="Bouzid O."/>
            <person name="Brault B."/>
            <person name="Chen Z."/>
            <person name="Choquer M."/>
            <person name="Collemare J."/>
            <person name="Cotton P."/>
            <person name="Danchin E.G."/>
            <person name="Da Silva C."/>
            <person name="Gautier A."/>
            <person name="Giraud C."/>
            <person name="Giraud T."/>
            <person name="Gonzalez C."/>
            <person name="Grossetete S."/>
            <person name="Guldener U."/>
            <person name="Henrissat B."/>
            <person name="Howlett B.J."/>
            <person name="Kodira C."/>
            <person name="Kretschmer M."/>
            <person name="Lappartient A."/>
            <person name="Leroch M."/>
            <person name="Levis C."/>
            <person name="Mauceli E."/>
            <person name="Neuveglise C."/>
            <person name="Oeser B."/>
            <person name="Pearson M."/>
            <person name="Poulain J."/>
            <person name="Poussereau N."/>
            <person name="Quesneville H."/>
            <person name="Rascle C."/>
            <person name="Schumacher J."/>
            <person name="Segurens B."/>
            <person name="Sexton A."/>
            <person name="Silva E."/>
            <person name="Sirven C."/>
            <person name="Soanes D.M."/>
            <person name="Talbot N.J."/>
            <person name="Templeton M."/>
            <person name="Yandava C."/>
            <person name="Yarden O."/>
            <person name="Zeng Q."/>
            <person name="Rollins J.A."/>
            <person name="Lebrun M.H."/>
            <person name="Dickman M."/>
        </authorList>
    </citation>
    <scope>NUCLEOTIDE SEQUENCE [LARGE SCALE GENOMIC DNA]</scope>
    <source>
        <strain evidence="8 9">B05.10</strain>
    </source>
</reference>
<dbReference type="PROSITE" id="PS50048">
    <property type="entry name" value="ZN2_CY6_FUNGAL_2"/>
    <property type="match status" value="1"/>
</dbReference>
<protein>
    <recommendedName>
        <fullName evidence="7">Zn(2)-C6 fungal-type domain-containing protein</fullName>
    </recommendedName>
</protein>
<keyword evidence="5" id="KW-0539">Nucleus</keyword>
<evidence type="ECO:0000256" key="5">
    <source>
        <dbReference type="ARBA" id="ARBA00023242"/>
    </source>
</evidence>
<dbReference type="CDD" id="cd00067">
    <property type="entry name" value="GAL4"/>
    <property type="match status" value="1"/>
</dbReference>
<evidence type="ECO:0000313" key="8">
    <source>
        <dbReference type="EMBL" id="ATZ47210.1"/>
    </source>
</evidence>
<dbReference type="CDD" id="cd12148">
    <property type="entry name" value="fungal_TF_MHR"/>
    <property type="match status" value="1"/>
</dbReference>
<keyword evidence="3" id="KW-0238">DNA-binding</keyword>
<dbReference type="VEuPathDB" id="FungiDB:Bcin02g05110"/>
<dbReference type="Proteomes" id="UP000001798">
    <property type="component" value="Chromosome 2"/>
</dbReference>
<dbReference type="SMART" id="SM00066">
    <property type="entry name" value="GAL4"/>
    <property type="match status" value="1"/>
</dbReference>
<keyword evidence="2" id="KW-0805">Transcription regulation</keyword>
<dbReference type="Pfam" id="PF00172">
    <property type="entry name" value="Zn_clus"/>
    <property type="match status" value="1"/>
</dbReference>
<feature type="compositionally biased region" description="Low complexity" evidence="6">
    <location>
        <begin position="40"/>
        <end position="50"/>
    </location>
</feature>
<feature type="compositionally biased region" description="Low complexity" evidence="6">
    <location>
        <begin position="174"/>
        <end position="185"/>
    </location>
</feature>
<feature type="compositionally biased region" description="Low complexity" evidence="6">
    <location>
        <begin position="62"/>
        <end position="73"/>
    </location>
</feature>
<evidence type="ECO:0000313" key="9">
    <source>
        <dbReference type="Proteomes" id="UP000001798"/>
    </source>
</evidence>
<name>A0A384J9Q0_BOTFB</name>
<dbReference type="PANTHER" id="PTHR47540">
    <property type="entry name" value="THIAMINE REPRESSIBLE GENES REGULATORY PROTEIN THI5"/>
    <property type="match status" value="1"/>
</dbReference>
<sequence>MSSYPVPNGHNNNNNGYNPLPLHGPTSIPSPNDSMISHNQQLQHQHQQQLGIPVSPSFQYDPQMGAPQGQQSPQMPPPMQQYNDGMTNGHDGLPIQAGTPSSMNGTGEVPKGNRLRKACDSCSIRKVKCDESGPPCRACAALDIPCTFDRPSRRRGPPNRHAEAVKKRRLEIESSGGASYSSPTSPNNVAATLASFSSHAVLSAESILPLATLELFVDDFFTYIHPLAPFPHEPSFRVALKNREDLTNSSFLALLASMVGILVASFPRKPRLHLKAQHREHMFPHSLNLVERCHKVAVEARGAGYLDKDLSVYDAATSYFLGLSGAYTFNWRQCRLYFGETLNILRMLGAHRTKNTGGMATTGHLPATFGSESPQYVDQPEPVDYIRQEIGRRLFWVMFVGIRSMQQIGATFGELLIPPPTPNEPYPPLPVEVDDEYIFVDHIQSQPEGILSGIVGFNMGVKTYMTCTPLSTMEVAYGIDQVFDYQRQRRVLAQCLNAAKHVLDQLPNELMLLHNSESGGFGQRNEAYYPPLEGFPGARSGGIEGQSWNGVAGDEKRRRQYEIMKSNIYASQLATRSYLVEKYWNLQDAYEHLKAKSGGSGDFKLGSPGLIASGLDEMLPRSATEDSIESIVMNERESIVKDLLKALSCLQQVNMEPNGGSFVNKIRQIASTLVDTPQNRKGPFALQTEEYLGKFLDILMKLERASPAGARSASADGVVDEEEELSSWADLREYQTRFAQSGGFLNEL</sequence>
<evidence type="ECO:0000256" key="1">
    <source>
        <dbReference type="ARBA" id="ARBA00004123"/>
    </source>
</evidence>
<dbReference type="PROSITE" id="PS00463">
    <property type="entry name" value="ZN2_CY6_FUNGAL_1"/>
    <property type="match status" value="1"/>
</dbReference>
<dbReference type="GO" id="GO:0006351">
    <property type="term" value="P:DNA-templated transcription"/>
    <property type="evidence" value="ECO:0007669"/>
    <property type="project" value="InterPro"/>
</dbReference>
<reference evidence="8 9" key="3">
    <citation type="journal article" date="2017" name="Mol. Plant Pathol.">
        <title>A gapless genome sequence of the fungus Botrytis cinerea.</title>
        <authorList>
            <person name="Van Kan J.A."/>
            <person name="Stassen J.H."/>
            <person name="Mosbach A."/>
            <person name="Van Der Lee T.A."/>
            <person name="Faino L."/>
            <person name="Farmer A.D."/>
            <person name="Papasotiriou D.G."/>
            <person name="Zhou S."/>
            <person name="Seidl M.F."/>
            <person name="Cottam E."/>
            <person name="Edel D."/>
            <person name="Hahn M."/>
            <person name="Schwartz D.C."/>
            <person name="Dietrich R.A."/>
            <person name="Widdison S."/>
            <person name="Scalliet G."/>
        </authorList>
    </citation>
    <scope>NUCLEOTIDE SEQUENCE [LARGE SCALE GENOMIC DNA]</scope>
    <source>
        <strain evidence="8 9">B05.10</strain>
    </source>
</reference>
<dbReference type="EMBL" id="CP009806">
    <property type="protein sequence ID" value="ATZ47210.1"/>
    <property type="molecule type" value="Genomic_DNA"/>
</dbReference>
<reference evidence="8 9" key="2">
    <citation type="journal article" date="2012" name="Eukaryot. Cell">
        <title>Genome update of Botrytis cinerea strains B05.10 and T4.</title>
        <authorList>
            <person name="Staats M."/>
            <person name="van Kan J.A."/>
        </authorList>
    </citation>
    <scope>NUCLEOTIDE SEQUENCE [LARGE SCALE GENOMIC DNA]</scope>
    <source>
        <strain evidence="8 9">B05.10</strain>
    </source>
</reference>
<feature type="region of interest" description="Disordered" evidence="6">
    <location>
        <begin position="1"/>
        <end position="89"/>
    </location>
</feature>